<dbReference type="GO" id="GO:0000287">
    <property type="term" value="F:magnesium ion binding"/>
    <property type="evidence" value="ECO:0007669"/>
    <property type="project" value="TreeGrafter"/>
</dbReference>
<evidence type="ECO:0000256" key="1">
    <source>
        <dbReference type="ARBA" id="ARBA00001946"/>
    </source>
</evidence>
<dbReference type="SUPFAM" id="SSF51621">
    <property type="entry name" value="Phosphoenolpyruvate/pyruvate domain"/>
    <property type="match status" value="1"/>
</dbReference>
<dbReference type="PANTHER" id="PTHR32308:SF10">
    <property type="entry name" value="CITRATE LYASE SUBUNIT BETA"/>
    <property type="match status" value="1"/>
</dbReference>
<dbReference type="Gene3D" id="3.20.20.60">
    <property type="entry name" value="Phosphoenolpyruvate-binding domains"/>
    <property type="match status" value="1"/>
</dbReference>
<dbReference type="InterPro" id="IPR011206">
    <property type="entry name" value="Citrate_lyase_beta/mcl1/mcl2"/>
</dbReference>
<evidence type="ECO:0000256" key="2">
    <source>
        <dbReference type="ARBA" id="ARBA00022723"/>
    </source>
</evidence>
<reference evidence="7 8" key="1">
    <citation type="submission" date="2016-01" db="EMBL/GenBank/DDBJ databases">
        <authorList>
            <person name="Oliw E.H."/>
        </authorList>
    </citation>
    <scope>NUCLEOTIDE SEQUENCE [LARGE SCALE GENOMIC DNA]</scope>
    <source>
        <strain evidence="7">LMG 27134</strain>
    </source>
</reference>
<feature type="binding site" evidence="4">
    <location>
        <position position="123"/>
    </location>
    <ligand>
        <name>substrate</name>
    </ligand>
</feature>
<dbReference type="Pfam" id="PF03328">
    <property type="entry name" value="HpcH_HpaI"/>
    <property type="match status" value="1"/>
</dbReference>
<dbReference type="PANTHER" id="PTHR32308">
    <property type="entry name" value="LYASE BETA SUBUNIT, PUTATIVE (AFU_ORTHOLOGUE AFUA_4G13030)-RELATED"/>
    <property type="match status" value="1"/>
</dbReference>
<dbReference type="OrthoDB" id="348111at2"/>
<evidence type="ECO:0000256" key="3">
    <source>
        <dbReference type="ARBA" id="ARBA00022842"/>
    </source>
</evidence>
<proteinExistence type="predicted"/>
<evidence type="ECO:0000256" key="5">
    <source>
        <dbReference type="PIRSR" id="PIRSR015582-2"/>
    </source>
</evidence>
<feature type="domain" description="HpcH/HpaI aldolase/citrate lyase" evidence="6">
    <location>
        <begin position="13"/>
        <end position="216"/>
    </location>
</feature>
<comment type="cofactor">
    <cofactor evidence="1">
        <name>Mg(2+)</name>
        <dbReference type="ChEBI" id="CHEBI:18420"/>
    </cofactor>
</comment>
<dbReference type="PIRSF" id="PIRSF015582">
    <property type="entry name" value="Cit_lyase_B"/>
    <property type="match status" value="1"/>
</dbReference>
<evidence type="ECO:0000313" key="8">
    <source>
        <dbReference type="Proteomes" id="UP000054683"/>
    </source>
</evidence>
<feature type="binding site" evidence="5">
    <location>
        <position position="123"/>
    </location>
    <ligand>
        <name>Mg(2+)</name>
        <dbReference type="ChEBI" id="CHEBI:18420"/>
    </ligand>
</feature>
<sequence length="276" mass="29612">MTLSATCCATQARSYLFVPGDRPERFKKAFDANADAVILDLEDAVSLDNKSAARDAIANFVTPDHHAIVRINAIGTAWLAEDLALCRHPGIAGVMLPKTQCADDVTAVAAQVGRDIAMLALIETAQGMANVNSLSQVPALRRLVFGSIDFQLDMGIDGDDMELLPFRSRLVLASRCANLPPPCDSVTTAINDPQMLAKDALRGRRLGFGAKLCIHPRQVQVVNETFSPDASACAWAKRVLEAAANARGAAVALDGEMIDRPVVIRAQRIVEAARLR</sequence>
<dbReference type="GO" id="GO:0003824">
    <property type="term" value="F:catalytic activity"/>
    <property type="evidence" value="ECO:0007669"/>
    <property type="project" value="InterPro"/>
</dbReference>
<evidence type="ECO:0000259" key="6">
    <source>
        <dbReference type="Pfam" id="PF03328"/>
    </source>
</evidence>
<keyword evidence="3 5" id="KW-0460">Magnesium</keyword>
<dbReference type="RefSeq" id="WP_062086057.1">
    <property type="nucleotide sequence ID" value="NZ_FCOK02000018.1"/>
</dbReference>
<accession>A0A158GQM2</accession>
<keyword evidence="2 5" id="KW-0479">Metal-binding</keyword>
<dbReference type="AlphaFoldDB" id="A0A158GQM2"/>
<evidence type="ECO:0000256" key="4">
    <source>
        <dbReference type="PIRSR" id="PIRSR015582-1"/>
    </source>
</evidence>
<name>A0A158GQM2_9BURK</name>
<dbReference type="GO" id="GO:0006107">
    <property type="term" value="P:oxaloacetate metabolic process"/>
    <property type="evidence" value="ECO:0007669"/>
    <property type="project" value="TreeGrafter"/>
</dbReference>
<feature type="binding site" evidence="5">
    <location>
        <position position="149"/>
    </location>
    <ligand>
        <name>Mg(2+)</name>
        <dbReference type="ChEBI" id="CHEBI:18420"/>
    </ligand>
</feature>
<dbReference type="Proteomes" id="UP000054683">
    <property type="component" value="Unassembled WGS sequence"/>
</dbReference>
<dbReference type="InterPro" id="IPR005000">
    <property type="entry name" value="Aldolase/citrate-lyase_domain"/>
</dbReference>
<evidence type="ECO:0000313" key="7">
    <source>
        <dbReference type="EMBL" id="SAL34342.1"/>
    </source>
</evidence>
<dbReference type="EMBL" id="FCOK02000018">
    <property type="protein sequence ID" value="SAL34342.1"/>
    <property type="molecule type" value="Genomic_DNA"/>
</dbReference>
<dbReference type="InterPro" id="IPR015813">
    <property type="entry name" value="Pyrv/PenolPyrv_kinase-like_dom"/>
</dbReference>
<organism evidence="7 8">
    <name type="scientific">Caballeronia udeis</name>
    <dbReference type="NCBI Taxonomy" id="1232866"/>
    <lineage>
        <taxon>Bacteria</taxon>
        <taxon>Pseudomonadati</taxon>
        <taxon>Pseudomonadota</taxon>
        <taxon>Betaproteobacteria</taxon>
        <taxon>Burkholderiales</taxon>
        <taxon>Burkholderiaceae</taxon>
        <taxon>Caballeronia</taxon>
    </lineage>
</organism>
<gene>
    <name evidence="7" type="ORF">AWB69_03139</name>
</gene>
<dbReference type="InterPro" id="IPR040442">
    <property type="entry name" value="Pyrv_kinase-like_dom_sf"/>
</dbReference>
<protein>
    <submittedName>
        <fullName evidence="7">HpcH/HpaI aldolase</fullName>
    </submittedName>
</protein>
<feature type="binding site" evidence="4">
    <location>
        <position position="70"/>
    </location>
    <ligand>
        <name>substrate</name>
    </ligand>
</feature>